<dbReference type="Proteomes" id="UP000750711">
    <property type="component" value="Unassembled WGS sequence"/>
</dbReference>
<protein>
    <submittedName>
        <fullName evidence="3">Uncharacterized protein</fullName>
    </submittedName>
</protein>
<gene>
    <name evidence="3" type="ORF">GP486_005656</name>
</gene>
<evidence type="ECO:0000256" key="1">
    <source>
        <dbReference type="SAM" id="Coils"/>
    </source>
</evidence>
<sequence>MEKAVRGAAEEKRSLNMFDRDGDRAGPSRQNKVRRTNANTSKYTTKDGTKTLAINRSDDTRMETQSRASERRAFLENVISNLYQTIPSEVFGAELDEDEIKIINLKQSRHFPTLVNGIWELKEQGDWMKDLIVTPKQRTTYYRKQAEHLRGAIKDCERAAKAYDTMAERAEAGDVAHDKRQDSISLVMGELGDLPPITEGLGLMIQLKEEDLDHSGLDLLRWEFYEKLSVASMAERIRRELELLLITWRRAAKYLTEQELDVAALIMHLNDMVKEHGKINIQEYSVEEFLPLLRMAPGPYRDRILAVRNMIEPPNRQTGVGSPILGQPQTNTRRTTELDDCWVQHEVEKAKWKEEHMRSMAELNEKHRAERQELEYASNRTIDNLRKENAENTTRLQAEITRWEREHAELEWEHDRLVDENDREAEEMNVELHNLQTENDELLEEISKLQAALEDQKGKTREAESLLSKAIDVFRQIQGTLQSGQEVERGTGN</sequence>
<name>A0A9P8RMB3_9PEZI</name>
<organism evidence="3 4">
    <name type="scientific">Trichoglossum hirsutum</name>
    <dbReference type="NCBI Taxonomy" id="265104"/>
    <lineage>
        <taxon>Eukaryota</taxon>
        <taxon>Fungi</taxon>
        <taxon>Dikarya</taxon>
        <taxon>Ascomycota</taxon>
        <taxon>Pezizomycotina</taxon>
        <taxon>Geoglossomycetes</taxon>
        <taxon>Geoglossales</taxon>
        <taxon>Geoglossaceae</taxon>
        <taxon>Trichoglossum</taxon>
    </lineage>
</organism>
<dbReference type="AlphaFoldDB" id="A0A9P8RMB3"/>
<keyword evidence="4" id="KW-1185">Reference proteome</keyword>
<evidence type="ECO:0000256" key="2">
    <source>
        <dbReference type="SAM" id="MobiDB-lite"/>
    </source>
</evidence>
<dbReference type="EMBL" id="JAGHQM010001098">
    <property type="protein sequence ID" value="KAH0556427.1"/>
    <property type="molecule type" value="Genomic_DNA"/>
</dbReference>
<accession>A0A9P8RMB3</accession>
<reference evidence="3" key="1">
    <citation type="submission" date="2021-03" db="EMBL/GenBank/DDBJ databases">
        <title>Comparative genomics and phylogenomic investigation of the class Geoglossomycetes provide insights into ecological specialization and systematics.</title>
        <authorList>
            <person name="Melie T."/>
            <person name="Pirro S."/>
            <person name="Miller A.N."/>
            <person name="Quandt A."/>
        </authorList>
    </citation>
    <scope>NUCLEOTIDE SEQUENCE</scope>
    <source>
        <strain evidence="3">CAQ_001_2017</strain>
    </source>
</reference>
<proteinExistence type="predicted"/>
<feature type="compositionally biased region" description="Basic and acidic residues" evidence="2">
    <location>
        <begin position="1"/>
        <end position="26"/>
    </location>
</feature>
<evidence type="ECO:0000313" key="4">
    <source>
        <dbReference type="Proteomes" id="UP000750711"/>
    </source>
</evidence>
<feature type="region of interest" description="Disordered" evidence="2">
    <location>
        <begin position="316"/>
        <end position="335"/>
    </location>
</feature>
<evidence type="ECO:0000313" key="3">
    <source>
        <dbReference type="EMBL" id="KAH0556427.1"/>
    </source>
</evidence>
<feature type="coiled-coil region" evidence="1">
    <location>
        <begin position="353"/>
        <end position="466"/>
    </location>
</feature>
<comment type="caution">
    <text evidence="3">The sequence shown here is derived from an EMBL/GenBank/DDBJ whole genome shotgun (WGS) entry which is preliminary data.</text>
</comment>
<feature type="region of interest" description="Disordered" evidence="2">
    <location>
        <begin position="1"/>
        <end position="44"/>
    </location>
</feature>
<keyword evidence="1" id="KW-0175">Coiled coil</keyword>